<accession>E9BH31</accession>
<dbReference type="GeneID" id="13391181"/>
<dbReference type="EMBL" id="FR799611">
    <property type="protein sequence ID" value="CBZ34557.1"/>
    <property type="molecule type" value="Genomic_DNA"/>
</dbReference>
<dbReference type="EMBL" id="RHLC01000020">
    <property type="protein sequence ID" value="TPP52293.1"/>
    <property type="molecule type" value="Genomic_DNA"/>
</dbReference>
<dbReference type="VEuPathDB" id="TriTrypDB:LdBPK_241690.1"/>
<reference evidence="7" key="3">
    <citation type="submission" date="2011-02" db="EMBL/GenBank/DDBJ databases">
        <title>Whole genome sequencing of Leishmania donovani clinical lines reveals dynamic variation related to drug resistance.</title>
        <authorList>
            <person name="Downing T."/>
            <person name="Imamura H."/>
            <person name="Sanders M."/>
            <person name="Decuypere S."/>
            <person name="Hertz-Fowler C."/>
            <person name="Clark T.G."/>
            <person name="Rijal S."/>
            <person name="Sundar S."/>
            <person name="Quail M.A."/>
            <person name="De Doncker S."/>
            <person name="Maes I."/>
            <person name="Vanaerschot M."/>
            <person name="Stark O."/>
            <person name="Schonian G."/>
            <person name="Dujardin J.C."/>
            <person name="Berriman M."/>
        </authorList>
    </citation>
    <scope>NUCLEOTIDE SEQUENCE [LARGE SCALE GENOMIC DNA]</scope>
    <source>
        <strain evidence="7">BPK282A1</strain>
    </source>
</reference>
<feature type="domain" description="Thioredoxin-like fold" evidence="3">
    <location>
        <begin position="112"/>
        <end position="205"/>
    </location>
</feature>
<dbReference type="Proteomes" id="UP000008980">
    <property type="component" value="Chromosome 24"/>
</dbReference>
<dbReference type="Proteomes" id="UP000318447">
    <property type="component" value="Unassembled WGS sequence"/>
</dbReference>
<reference evidence="4 8" key="4">
    <citation type="journal article" date="2018" name="Sci. Rep.">
        <title>A complete Leishmania donovani reference genome identifies novel genetic variations associated with virulence.</title>
        <authorList>
            <person name="Lypaczewski P."/>
            <person name="Hoshizaki J."/>
            <person name="Zhang W.-W."/>
            <person name="McCall L.-I."/>
            <person name="Torcivia-Rodriguez J."/>
            <person name="Simonyan V."/>
            <person name="Kaur A."/>
            <person name="Dewar K."/>
            <person name="Matlashewski G."/>
        </authorList>
    </citation>
    <scope>NUCLEOTIDE SEQUENCE [LARGE SCALE GENOMIC DNA]</scope>
    <source>
        <strain evidence="4 8">LdCL</strain>
    </source>
</reference>
<dbReference type="CDD" id="cd03193">
    <property type="entry name" value="GST_C_Metaxin"/>
    <property type="match status" value="1"/>
</dbReference>
<dbReference type="PANTHER" id="PTHR12289:SF41">
    <property type="entry name" value="FAILED AXON CONNECTIONS-RELATED"/>
    <property type="match status" value="1"/>
</dbReference>
<dbReference type="InterPro" id="IPR033468">
    <property type="entry name" value="Metaxin_GST"/>
</dbReference>
<evidence type="ECO:0008006" key="10">
    <source>
        <dbReference type="Google" id="ProtNLM"/>
    </source>
</evidence>
<dbReference type="VEuPathDB" id="TriTrypDB:LDHU3_24.2060"/>
<feature type="transmembrane region" description="Helical" evidence="1">
    <location>
        <begin position="53"/>
        <end position="74"/>
    </location>
</feature>
<reference evidence="5" key="2">
    <citation type="submission" date="2011-01" db="EMBL/GenBank/DDBJ databases">
        <authorList>
            <person name="Zhao B.P."/>
            <person name="Ren Z.A."/>
            <person name="Li C.D."/>
        </authorList>
    </citation>
    <scope>NUCLEOTIDE SEQUENCE</scope>
    <source>
        <strain evidence="5">BPK282A1</strain>
    </source>
</reference>
<dbReference type="EMBL" id="CP029523">
    <property type="protein sequence ID" value="AYU79252.1"/>
    <property type="molecule type" value="Genomic_DNA"/>
</dbReference>
<name>A0A3S5H7D4_LEIDO</name>
<keyword evidence="1" id="KW-1133">Transmembrane helix</keyword>
<evidence type="ECO:0000313" key="9">
    <source>
        <dbReference type="Proteomes" id="UP000318447"/>
    </source>
</evidence>
<dbReference type="Pfam" id="PF17172">
    <property type="entry name" value="GST_N_4"/>
    <property type="match status" value="1"/>
</dbReference>
<dbReference type="RefSeq" id="XP_003861259.1">
    <property type="nucleotide sequence ID" value="XM_003861211.1"/>
</dbReference>
<dbReference type="Pfam" id="PF17171">
    <property type="entry name" value="GST_C_6"/>
    <property type="match status" value="1"/>
</dbReference>
<sequence length="353" mass="39570">MKLGYFEGIFSHARPSLDNIVSTARKRVFPRSSKAAEKLNKEPSRLTPFQRRLAIGAAVVVGAITAYATLSRLFTLFERRRCLQLIQQCEARETELFLFILPRSPWAPSLSPACTRVEAFLRANGIPYKAIETIDPLGAPNGELPFLIYKRQRVDQLPKMMELITSEFNVAMDSTLTRDQRAVGASLRRTLEYSVERLLYRIVFIDHPSLAVAQITRALHISHLRARLAVHGYAIKLKKRLAITAYGSLVSEQCENEFSQDCEAIEAQIGHKRYLFSDTNMTSYDCAVYALLVPFAYMGNHVSLSAAYSTVADSAVLMAYINRISKRLFSDIGSGFDAARISFSTSCMDGDDD</sequence>
<reference evidence="9" key="5">
    <citation type="submission" date="2019-02" db="EMBL/GenBank/DDBJ databases">
        <title>FDA dAtabase for Regulatory Grade micrObial Sequences (FDA-ARGOS): Supporting development and validation of Infectious Disease Dx tests.</title>
        <authorList>
            <person name="Duncan R."/>
            <person name="Fisher C."/>
            <person name="Tallon L."/>
            <person name="Sadzewicz L."/>
            <person name="Sengamalay N."/>
            <person name="Ott S."/>
            <person name="Godinez A."/>
            <person name="Nagaraj S."/>
            <person name="Vavikolanu K."/>
            <person name="Nadendla S."/>
            <person name="Aluvathingal J."/>
            <person name="Sichtig H."/>
        </authorList>
    </citation>
    <scope>NUCLEOTIDE SEQUENCE [LARGE SCALE GENOMIC DNA]</scope>
    <source>
        <strain evidence="9">FDAARGOS_361</strain>
    </source>
</reference>
<dbReference type="VEuPathDB" id="TriTrypDB:LdCL_240022000"/>
<dbReference type="PANTHER" id="PTHR12289">
    <property type="entry name" value="METAXIN RELATED"/>
    <property type="match status" value="1"/>
</dbReference>
<protein>
    <recommendedName>
        <fullName evidence="10">Thioredoxin-like fold domain-containing protein</fullName>
    </recommendedName>
</protein>
<organism evidence="4 8">
    <name type="scientific">Leishmania donovani</name>
    <dbReference type="NCBI Taxonomy" id="5661"/>
    <lineage>
        <taxon>Eukaryota</taxon>
        <taxon>Discoba</taxon>
        <taxon>Euglenozoa</taxon>
        <taxon>Kinetoplastea</taxon>
        <taxon>Metakinetoplastina</taxon>
        <taxon>Trypanosomatida</taxon>
        <taxon>Trypanosomatidae</taxon>
        <taxon>Leishmaniinae</taxon>
        <taxon>Leishmania</taxon>
    </lineage>
</organism>
<evidence type="ECO:0000313" key="6">
    <source>
        <dbReference type="EMBL" id="TPP52293.1"/>
    </source>
</evidence>
<dbReference type="Proteomes" id="UP000274082">
    <property type="component" value="Chromosome 24"/>
</dbReference>
<proteinExistence type="predicted"/>
<gene>
    <name evidence="6" type="ORF">CGC21_16440</name>
    <name evidence="5" type="ORF">LDBPK_241690</name>
    <name evidence="4" type="ORF">LdCL_240022000</name>
</gene>
<reference evidence="6" key="6">
    <citation type="submission" date="2019-02" db="EMBL/GenBank/DDBJ databases">
        <title>FDA dAtabase for Regulatory Grade micrObial Sequences (FDA-ARGOS): Supporting development and validation of Infectious Disease Dx tests.</title>
        <authorList>
            <person name="Duncan R."/>
            <person name="Fisher C."/>
            <person name="Tallon L.J."/>
            <person name="Sadzewicz L."/>
            <person name="Sengamalay N."/>
            <person name="Ott S."/>
            <person name="Godinez A."/>
            <person name="Nagaraj S."/>
            <person name="Nadendla S."/>
            <person name="Sichtig H."/>
        </authorList>
    </citation>
    <scope>NUCLEOTIDE SEQUENCE</scope>
    <source>
        <strain evidence="6">FDAARGOS_361</strain>
    </source>
</reference>
<evidence type="ECO:0000313" key="7">
    <source>
        <dbReference type="Proteomes" id="UP000008980"/>
    </source>
</evidence>
<dbReference type="InterPro" id="IPR050931">
    <property type="entry name" value="Mito_Protein_Transport_Metaxin"/>
</dbReference>
<evidence type="ECO:0000313" key="4">
    <source>
        <dbReference type="EMBL" id="AYU79252.1"/>
    </source>
</evidence>
<evidence type="ECO:0000259" key="3">
    <source>
        <dbReference type="Pfam" id="PF17172"/>
    </source>
</evidence>
<dbReference type="InterPro" id="IPR012336">
    <property type="entry name" value="Thioredoxin-like_fold"/>
</dbReference>
<evidence type="ECO:0000313" key="8">
    <source>
        <dbReference type="Proteomes" id="UP000274082"/>
    </source>
</evidence>
<dbReference type="OMA" id="CFPDWED"/>
<accession>A0A3S5H7D4</accession>
<feature type="domain" description="Metaxin glutathione S-transferase" evidence="2">
    <location>
        <begin position="259"/>
        <end position="324"/>
    </location>
</feature>
<dbReference type="AlphaFoldDB" id="A0A3S5H7D4"/>
<keyword evidence="8" id="KW-1185">Reference proteome</keyword>
<keyword evidence="1" id="KW-0472">Membrane</keyword>
<keyword evidence="1" id="KW-0812">Transmembrane</keyword>
<evidence type="ECO:0000313" key="5">
    <source>
        <dbReference type="EMBL" id="CBZ34557.1"/>
    </source>
</evidence>
<evidence type="ECO:0000256" key="1">
    <source>
        <dbReference type="SAM" id="Phobius"/>
    </source>
</evidence>
<dbReference type="OrthoDB" id="5809458at2759"/>
<reference evidence="5 7" key="1">
    <citation type="journal article" date="2011" name="Genome Res.">
        <title>Whole genome sequencing of multiple Leishmania donovani clinical isolates provides insights into population structure and mechanisms of drug resistance.</title>
        <authorList>
            <person name="Downing T."/>
            <person name="Imamura H."/>
            <person name="Decuypere S."/>
            <person name="Clark T.G."/>
            <person name="Coombs G.H."/>
            <person name="Cotton J.A."/>
            <person name="Hilley J.D."/>
            <person name="de Doncker S."/>
            <person name="Maes I."/>
            <person name="Mottram J.C."/>
            <person name="Quail M.A."/>
            <person name="Rijal S."/>
            <person name="Sanders M."/>
            <person name="Schonian G."/>
            <person name="Stark O."/>
            <person name="Sundar S."/>
            <person name="Vanaerschot M."/>
            <person name="Hertz-Fowler C."/>
            <person name="Dujardin J.C."/>
            <person name="Berriman M."/>
        </authorList>
    </citation>
    <scope>NUCLEOTIDE SEQUENCE [LARGE SCALE GENOMIC DNA]</scope>
    <source>
        <strain evidence="5 7">BPK282A1</strain>
    </source>
</reference>
<dbReference type="KEGG" id="ldo:LDBPK_241690"/>
<dbReference type="GO" id="GO:0005737">
    <property type="term" value="C:cytoplasm"/>
    <property type="evidence" value="ECO:0007669"/>
    <property type="project" value="TreeGrafter"/>
</dbReference>
<dbReference type="CDD" id="cd03054">
    <property type="entry name" value="GST_N_Metaxin"/>
    <property type="match status" value="1"/>
</dbReference>
<evidence type="ECO:0000259" key="2">
    <source>
        <dbReference type="Pfam" id="PF17171"/>
    </source>
</evidence>